<sequence>MYKEQNGRPSFSTRSFKWVKYSKGFTCKHGPRQWGLVKGKNKVFPRCYHHILKNGKGMSFLDVVNWRIVKVKAKVILAIEEQMMKG</sequence>
<comment type="caution">
    <text evidence="1">The sequence shown here is derived from an EMBL/GenBank/DDBJ whole genome shotgun (WGS) entry which is preliminary data.</text>
</comment>
<organism evidence="1">
    <name type="scientific">marine sediment metagenome</name>
    <dbReference type="NCBI Taxonomy" id="412755"/>
    <lineage>
        <taxon>unclassified sequences</taxon>
        <taxon>metagenomes</taxon>
        <taxon>ecological metagenomes</taxon>
    </lineage>
</organism>
<dbReference type="AlphaFoldDB" id="A0A0F8X6T6"/>
<dbReference type="EMBL" id="LAZR01060993">
    <property type="protein sequence ID" value="KKK64508.1"/>
    <property type="molecule type" value="Genomic_DNA"/>
</dbReference>
<proteinExistence type="predicted"/>
<accession>A0A0F8X6T6</accession>
<gene>
    <name evidence="1" type="ORF">LCGC14_2983490</name>
</gene>
<evidence type="ECO:0000313" key="1">
    <source>
        <dbReference type="EMBL" id="KKK64508.1"/>
    </source>
</evidence>
<reference evidence="1" key="1">
    <citation type="journal article" date="2015" name="Nature">
        <title>Complex archaea that bridge the gap between prokaryotes and eukaryotes.</title>
        <authorList>
            <person name="Spang A."/>
            <person name="Saw J.H."/>
            <person name="Jorgensen S.L."/>
            <person name="Zaremba-Niedzwiedzka K."/>
            <person name="Martijn J."/>
            <person name="Lind A.E."/>
            <person name="van Eijk R."/>
            <person name="Schleper C."/>
            <person name="Guy L."/>
            <person name="Ettema T.J."/>
        </authorList>
    </citation>
    <scope>NUCLEOTIDE SEQUENCE</scope>
</reference>
<name>A0A0F8X6T6_9ZZZZ</name>
<protein>
    <submittedName>
        <fullName evidence="1">Uncharacterized protein</fullName>
    </submittedName>
</protein>